<accession>A0A4Z0Q5Q9</accession>
<feature type="chain" id="PRO_5021270746" description="DUF4843 domain-containing protein" evidence="1">
    <location>
        <begin position="29"/>
        <end position="190"/>
    </location>
</feature>
<dbReference type="AlphaFoldDB" id="A0A4Z0Q5Q9"/>
<evidence type="ECO:0000313" key="2">
    <source>
        <dbReference type="EMBL" id="TGE24944.1"/>
    </source>
</evidence>
<gene>
    <name evidence="2" type="ORF">E5K00_07020</name>
</gene>
<comment type="caution">
    <text evidence="2">The sequence shown here is derived from an EMBL/GenBank/DDBJ whole genome shotgun (WGS) entry which is preliminary data.</text>
</comment>
<proteinExistence type="predicted"/>
<organism evidence="2 3">
    <name type="scientific">Hymenobacter aquaticus</name>
    <dbReference type="NCBI Taxonomy" id="1867101"/>
    <lineage>
        <taxon>Bacteria</taxon>
        <taxon>Pseudomonadati</taxon>
        <taxon>Bacteroidota</taxon>
        <taxon>Cytophagia</taxon>
        <taxon>Cytophagales</taxon>
        <taxon>Hymenobacteraceae</taxon>
        <taxon>Hymenobacter</taxon>
    </lineage>
</organism>
<reference evidence="2 3" key="1">
    <citation type="submission" date="2019-04" db="EMBL/GenBank/DDBJ databases">
        <authorList>
            <person name="Feng G."/>
            <person name="Zhang J."/>
            <person name="Zhu H."/>
        </authorList>
    </citation>
    <scope>NUCLEOTIDE SEQUENCE [LARGE SCALE GENOMIC DNA]</scope>
    <source>
        <strain evidence="2 3">JCM 31653</strain>
    </source>
</reference>
<protein>
    <recommendedName>
        <fullName evidence="4">DUF4843 domain-containing protein</fullName>
    </recommendedName>
</protein>
<evidence type="ECO:0000256" key="1">
    <source>
        <dbReference type="SAM" id="SignalP"/>
    </source>
</evidence>
<feature type="signal peptide" evidence="1">
    <location>
        <begin position="1"/>
        <end position="28"/>
    </location>
</feature>
<dbReference type="Proteomes" id="UP000297549">
    <property type="component" value="Unassembled WGS sequence"/>
</dbReference>
<dbReference type="OrthoDB" id="980982at2"/>
<dbReference type="PROSITE" id="PS51257">
    <property type="entry name" value="PROKAR_LIPOPROTEIN"/>
    <property type="match status" value="1"/>
</dbReference>
<keyword evidence="3" id="KW-1185">Reference proteome</keyword>
<dbReference type="RefSeq" id="WP_135462523.1">
    <property type="nucleotide sequence ID" value="NZ_SRLC01000001.1"/>
</dbReference>
<evidence type="ECO:0008006" key="4">
    <source>
        <dbReference type="Google" id="ProtNLM"/>
    </source>
</evidence>
<name>A0A4Z0Q5Q9_9BACT</name>
<evidence type="ECO:0000313" key="3">
    <source>
        <dbReference type="Proteomes" id="UP000297549"/>
    </source>
</evidence>
<keyword evidence="1" id="KW-0732">Signal</keyword>
<sequence length="190" mass="21098">MTIFRTLKNATLLAVTAAGGLLTSCIEAPDYPDTPRIEFKEMTVERYRPGPSPIAPIDSVKITVDFTDGNGDLGLDASENSPPYDRFRNGVYNRNGDNYYVTVYRRSDPSKPFEIYPGNGPQGYNSRYPKLFTDGDKEGPLKGTLTFSIELLYDAPFVAGEELRFDISIADRALNESNKITTPSIIIQPK</sequence>
<dbReference type="EMBL" id="SRLC01000001">
    <property type="protein sequence ID" value="TGE24944.1"/>
    <property type="molecule type" value="Genomic_DNA"/>
</dbReference>